<protein>
    <submittedName>
        <fullName evidence="2">GNAT family N-acetyltransferase</fullName>
    </submittedName>
</protein>
<dbReference type="GO" id="GO:0016747">
    <property type="term" value="F:acyltransferase activity, transferring groups other than amino-acyl groups"/>
    <property type="evidence" value="ECO:0007669"/>
    <property type="project" value="InterPro"/>
</dbReference>
<proteinExistence type="predicted"/>
<dbReference type="InterPro" id="IPR016181">
    <property type="entry name" value="Acyl_CoA_acyltransferase"/>
</dbReference>
<dbReference type="Proteomes" id="UP000305674">
    <property type="component" value="Unassembled WGS sequence"/>
</dbReference>
<gene>
    <name evidence="2" type="ORF">FCL40_00425</name>
</gene>
<evidence type="ECO:0000259" key="1">
    <source>
        <dbReference type="PROSITE" id="PS51186"/>
    </source>
</evidence>
<name>A0A4U1BIV2_9GAMM</name>
<dbReference type="SUPFAM" id="SSF55729">
    <property type="entry name" value="Acyl-CoA N-acyltransferases (Nat)"/>
    <property type="match status" value="1"/>
</dbReference>
<dbReference type="InterPro" id="IPR000182">
    <property type="entry name" value="GNAT_dom"/>
</dbReference>
<dbReference type="PROSITE" id="PS51186">
    <property type="entry name" value="GNAT"/>
    <property type="match status" value="1"/>
</dbReference>
<reference evidence="2 3" key="1">
    <citation type="submission" date="2019-04" db="EMBL/GenBank/DDBJ databases">
        <authorList>
            <person name="Hwang J.C."/>
        </authorList>
    </citation>
    <scope>NUCLEOTIDE SEQUENCE [LARGE SCALE GENOMIC DNA]</scope>
    <source>
        <strain evidence="2 3">IMCC35001</strain>
    </source>
</reference>
<accession>A0A4U1BIV2</accession>
<dbReference type="Pfam" id="PF00583">
    <property type="entry name" value="Acetyltransf_1"/>
    <property type="match status" value="1"/>
</dbReference>
<dbReference type="CDD" id="cd04301">
    <property type="entry name" value="NAT_SF"/>
    <property type="match status" value="1"/>
</dbReference>
<organism evidence="2 3">
    <name type="scientific">Ferrimonas sediminicola</name>
    <dbReference type="NCBI Taxonomy" id="2569538"/>
    <lineage>
        <taxon>Bacteria</taxon>
        <taxon>Pseudomonadati</taxon>
        <taxon>Pseudomonadota</taxon>
        <taxon>Gammaproteobacteria</taxon>
        <taxon>Alteromonadales</taxon>
        <taxon>Ferrimonadaceae</taxon>
        <taxon>Ferrimonas</taxon>
    </lineage>
</organism>
<dbReference type="AlphaFoldDB" id="A0A4U1BIV2"/>
<dbReference type="Gene3D" id="3.40.630.30">
    <property type="match status" value="1"/>
</dbReference>
<dbReference type="EMBL" id="SWCI01000001">
    <property type="protein sequence ID" value="TKB51055.1"/>
    <property type="molecule type" value="Genomic_DNA"/>
</dbReference>
<evidence type="ECO:0000313" key="2">
    <source>
        <dbReference type="EMBL" id="TKB51055.1"/>
    </source>
</evidence>
<keyword evidence="3" id="KW-1185">Reference proteome</keyword>
<dbReference type="OrthoDB" id="9812289at2"/>
<sequence>MNWREGTIDEVMALVAQVPELDTPYPREEYDKRLGGAAHLIQIAELEGKAAGFKVGYALNEQEFYSWLGAVLPQFRGQGVAKTLLRAQEEWAQTQGYGLIKVKSRNRYPEMLRMLLGKGYHLVDMQKASDTPLDYRILLEKSL</sequence>
<evidence type="ECO:0000313" key="3">
    <source>
        <dbReference type="Proteomes" id="UP000305674"/>
    </source>
</evidence>
<comment type="caution">
    <text evidence="2">The sequence shown here is derived from an EMBL/GenBank/DDBJ whole genome shotgun (WGS) entry which is preliminary data.</text>
</comment>
<keyword evidence="2" id="KW-0808">Transferase</keyword>
<feature type="domain" description="N-acetyltransferase" evidence="1">
    <location>
        <begin position="1"/>
        <end position="140"/>
    </location>
</feature>
<dbReference type="RefSeq" id="WP_136850255.1">
    <property type="nucleotide sequence ID" value="NZ_SWCI01000001.1"/>
</dbReference>